<dbReference type="EMBL" id="JBHLYQ010000201">
    <property type="protein sequence ID" value="MFC0082960.1"/>
    <property type="molecule type" value="Genomic_DNA"/>
</dbReference>
<dbReference type="RefSeq" id="WP_377790685.1">
    <property type="nucleotide sequence ID" value="NZ_JBHLYQ010000201.1"/>
</dbReference>
<name>A0ABV6C5I7_9ACTN</name>
<evidence type="ECO:0000313" key="2">
    <source>
        <dbReference type="Proteomes" id="UP001589788"/>
    </source>
</evidence>
<proteinExistence type="predicted"/>
<evidence type="ECO:0008006" key="3">
    <source>
        <dbReference type="Google" id="ProtNLM"/>
    </source>
</evidence>
<protein>
    <recommendedName>
        <fullName evidence="3">DUF4185 domain-containing protein</fullName>
    </recommendedName>
</protein>
<keyword evidence="2" id="KW-1185">Reference proteome</keyword>
<organism evidence="1 2">
    <name type="scientific">Aciditerrimonas ferrireducens</name>
    <dbReference type="NCBI Taxonomy" id="667306"/>
    <lineage>
        <taxon>Bacteria</taxon>
        <taxon>Bacillati</taxon>
        <taxon>Actinomycetota</taxon>
        <taxon>Acidimicrobiia</taxon>
        <taxon>Acidimicrobiales</taxon>
        <taxon>Acidimicrobiaceae</taxon>
        <taxon>Aciditerrimonas</taxon>
    </lineage>
</organism>
<reference evidence="1 2" key="1">
    <citation type="submission" date="2024-09" db="EMBL/GenBank/DDBJ databases">
        <authorList>
            <person name="Sun Q."/>
            <person name="Mori K."/>
        </authorList>
    </citation>
    <scope>NUCLEOTIDE SEQUENCE [LARGE SCALE GENOMIC DNA]</scope>
    <source>
        <strain evidence="1 2">JCM 15389</strain>
    </source>
</reference>
<sequence>MPGRVAGALLAALVLLGGLLLASCGRSGASAAAGLAALPCGERVRDATVTAVVPDRSLDAAWAAYGDHGDGWVAGDSVHAYRLPGGQVLWTFADSFLGPLPPSGHLGPSTPFVHSTAVIQDGSSFRTIWASRPGKPRASLLPDAHRNQAYLALAGIAANGRLQLLYLRERIAGEVAIEQPADEVVATFALPSLRLVSVRRLAVEERGVVWGAAVSRLGGRTYVYGASASGGDKDLYVALAPNGDLAGRWRYWDGQRFVANPARAVPIMTNVSSELSVTSVDGMDVLVTTPTDTAYSNLVAVGFACRPTGPFTLATAFRASDQTGPLGERRFGVGDVYVYDAMDQAALNEGDRLLVSYDQNTVNPKELPTHPAVYRPGYLWVTIGPRRPAGGRG</sequence>
<accession>A0ABV6C5I7</accession>
<dbReference type="Proteomes" id="UP001589788">
    <property type="component" value="Unassembled WGS sequence"/>
</dbReference>
<comment type="caution">
    <text evidence="1">The sequence shown here is derived from an EMBL/GenBank/DDBJ whole genome shotgun (WGS) entry which is preliminary data.</text>
</comment>
<evidence type="ECO:0000313" key="1">
    <source>
        <dbReference type="EMBL" id="MFC0082960.1"/>
    </source>
</evidence>
<dbReference type="PROSITE" id="PS51257">
    <property type="entry name" value="PROKAR_LIPOPROTEIN"/>
    <property type="match status" value="1"/>
</dbReference>
<gene>
    <name evidence="1" type="ORF">ACFFRE_12555</name>
</gene>